<sequence length="386" mass="42258">MAITMQGSWTVQVRARDAAYAQRVVIDGADVGNGVHDGIVGQRLHVTGAHWTLRVQHRPTREAWRESQLRLGLPSVESGLLRVEIASNDGGLDDAYDDLVLDCSLPISRCEHVVYGEVTAHDAAMPFNPRRDDYLVLDAPVDVPAVCARYPALEAVLGKLYPQRWRTTAGLHGDLTPLVLPSGLPTAAVGLRFESRLDEADRCGADQEAAVRMLQASVGRVPFQAHAMEAGATILTHAELGAIAHLRDQLLRQPCDTVPAASVLLHFERYHRSASEEAGGAYRGTGLREQLGHAITDGQGRYLFRFRQPRGDVSPDLLVQASAPGCAPCFETAPYDRVANLRRVDLCVPREACAVPERRPRLQPVLAPEREEKRAAEAALCRRRCS</sequence>
<proteinExistence type="predicted"/>
<dbReference type="Proteomes" id="UP001303946">
    <property type="component" value="Chromosome"/>
</dbReference>
<accession>A0ABZ0CRK8</accession>
<organism evidence="1 2">
    <name type="scientific">Piscinibacter gummiphilus</name>
    <dbReference type="NCBI Taxonomy" id="946333"/>
    <lineage>
        <taxon>Bacteria</taxon>
        <taxon>Pseudomonadati</taxon>
        <taxon>Pseudomonadota</taxon>
        <taxon>Betaproteobacteria</taxon>
        <taxon>Burkholderiales</taxon>
        <taxon>Sphaerotilaceae</taxon>
        <taxon>Piscinibacter</taxon>
    </lineage>
</organism>
<keyword evidence="2" id="KW-1185">Reference proteome</keyword>
<evidence type="ECO:0000313" key="2">
    <source>
        <dbReference type="Proteomes" id="UP001303946"/>
    </source>
</evidence>
<reference evidence="1 2" key="1">
    <citation type="submission" date="2023-10" db="EMBL/GenBank/DDBJ databases">
        <title>Bacteria for the degradation of biodegradable plastic PBAT(Polybutylene adipate terephthalate).</title>
        <authorList>
            <person name="Weon H.-Y."/>
            <person name="Yeon J."/>
        </authorList>
    </citation>
    <scope>NUCLEOTIDE SEQUENCE [LARGE SCALE GENOMIC DNA]</scope>
    <source>
        <strain evidence="1 2">SBD 7-3</strain>
    </source>
</reference>
<gene>
    <name evidence="1" type="ORF">RXV79_21595</name>
</gene>
<dbReference type="EMBL" id="CP136336">
    <property type="protein sequence ID" value="WOB07493.1"/>
    <property type="molecule type" value="Genomic_DNA"/>
</dbReference>
<dbReference type="RefSeq" id="WP_316700153.1">
    <property type="nucleotide sequence ID" value="NZ_CP136336.1"/>
</dbReference>
<evidence type="ECO:0000313" key="1">
    <source>
        <dbReference type="EMBL" id="WOB07493.1"/>
    </source>
</evidence>
<name>A0ABZ0CRK8_9BURK</name>
<protein>
    <submittedName>
        <fullName evidence="1">Uncharacterized protein</fullName>
    </submittedName>
</protein>